<dbReference type="PANTHER" id="PTHR33418:SF1">
    <property type="entry name" value="HELICASE-ASSOCIATED DOMAIN-CONTAINING PROTEIN"/>
    <property type="match status" value="1"/>
</dbReference>
<dbReference type="EMBL" id="BLLK01000075">
    <property type="protein sequence ID" value="GFH61957.1"/>
    <property type="molecule type" value="Genomic_DNA"/>
</dbReference>
<name>A0AAD3DDH3_9STRA</name>
<protein>
    <recommendedName>
        <fullName evidence="1">Helicase-associated domain-containing protein</fullName>
    </recommendedName>
</protein>
<reference evidence="2 3" key="1">
    <citation type="journal article" date="2021" name="Sci. Rep.">
        <title>The genome of the diatom Chaetoceros tenuissimus carries an ancient integrated fragment of an extant virus.</title>
        <authorList>
            <person name="Hongo Y."/>
            <person name="Kimura K."/>
            <person name="Takaki Y."/>
            <person name="Yoshida Y."/>
            <person name="Baba S."/>
            <person name="Kobayashi G."/>
            <person name="Nagasaki K."/>
            <person name="Hano T."/>
            <person name="Tomaru Y."/>
        </authorList>
    </citation>
    <scope>NUCLEOTIDE SEQUENCE [LARGE SCALE GENOMIC DNA]</scope>
    <source>
        <strain evidence="2 3">NIES-3715</strain>
    </source>
</reference>
<evidence type="ECO:0000259" key="1">
    <source>
        <dbReference type="Pfam" id="PF03457"/>
    </source>
</evidence>
<dbReference type="Proteomes" id="UP001054902">
    <property type="component" value="Unassembled WGS sequence"/>
</dbReference>
<dbReference type="PANTHER" id="PTHR33418">
    <property type="entry name" value="HELICASE-ASSOCIATED"/>
    <property type="match status" value="1"/>
</dbReference>
<sequence length="164" mass="19888">MGFQWECSKFLPFDLRITKLQQFKEKHGHCNVPWKYEDDPSLGNWVSDMRYSYKQIRLGKTPRYNLTQARIDKLEEIGFQWQLSKNLSFEVQMTKLQQFKEKQGHCNVPRRYEDDPSLGNWVAYMRQAYKQIQLDKKPRNSLTEAKIKQLEEMGFQWQLKKFRV</sequence>
<dbReference type="AlphaFoldDB" id="A0AAD3DDH3"/>
<evidence type="ECO:0000313" key="2">
    <source>
        <dbReference type="EMBL" id="GFH61957.1"/>
    </source>
</evidence>
<keyword evidence="3" id="KW-1185">Reference proteome</keyword>
<organism evidence="2 3">
    <name type="scientific">Chaetoceros tenuissimus</name>
    <dbReference type="NCBI Taxonomy" id="426638"/>
    <lineage>
        <taxon>Eukaryota</taxon>
        <taxon>Sar</taxon>
        <taxon>Stramenopiles</taxon>
        <taxon>Ochrophyta</taxon>
        <taxon>Bacillariophyta</taxon>
        <taxon>Coscinodiscophyceae</taxon>
        <taxon>Chaetocerotophycidae</taxon>
        <taxon>Chaetocerotales</taxon>
        <taxon>Chaetocerotaceae</taxon>
        <taxon>Chaetoceros</taxon>
    </lineage>
</organism>
<proteinExistence type="predicted"/>
<accession>A0AAD3DDH3</accession>
<dbReference type="InterPro" id="IPR005114">
    <property type="entry name" value="Helicase_assoc"/>
</dbReference>
<comment type="caution">
    <text evidence="2">The sequence shown here is derived from an EMBL/GenBank/DDBJ whole genome shotgun (WGS) entry which is preliminary data.</text>
</comment>
<dbReference type="Gene3D" id="6.10.140.530">
    <property type="match status" value="2"/>
</dbReference>
<evidence type="ECO:0000313" key="3">
    <source>
        <dbReference type="Proteomes" id="UP001054902"/>
    </source>
</evidence>
<gene>
    <name evidence="2" type="ORF">CTEN210_18433</name>
</gene>
<feature type="domain" description="Helicase-associated" evidence="1">
    <location>
        <begin position="88"/>
        <end position="155"/>
    </location>
</feature>
<dbReference type="Pfam" id="PF03457">
    <property type="entry name" value="HA"/>
    <property type="match status" value="2"/>
</dbReference>
<feature type="domain" description="Helicase-associated" evidence="1">
    <location>
        <begin position="13"/>
        <end position="79"/>
    </location>
</feature>